<evidence type="ECO:0000256" key="6">
    <source>
        <dbReference type="HAMAP-Rule" id="MF_00074"/>
    </source>
</evidence>
<feature type="compositionally biased region" description="Basic and acidic residues" evidence="7">
    <location>
        <begin position="303"/>
        <end position="336"/>
    </location>
</feature>
<keyword evidence="1 6" id="KW-0963">Cytoplasm</keyword>
<feature type="binding site" evidence="6">
    <location>
        <begin position="157"/>
        <end position="158"/>
    </location>
    <ligand>
        <name>S-adenosyl-L-methionine</name>
        <dbReference type="ChEBI" id="CHEBI:59789"/>
    </ligand>
</feature>
<comment type="caution">
    <text evidence="6">Lacks conserved residue(s) required for the propagation of feature annotation.</text>
</comment>
<feature type="compositionally biased region" description="Low complexity" evidence="7">
    <location>
        <begin position="15"/>
        <end position="29"/>
    </location>
</feature>
<proteinExistence type="inferred from homology"/>
<dbReference type="CDD" id="cd02440">
    <property type="entry name" value="AdoMet_MTases"/>
    <property type="match status" value="1"/>
</dbReference>
<dbReference type="Pfam" id="PF02527">
    <property type="entry name" value="GidB"/>
    <property type="match status" value="1"/>
</dbReference>
<feature type="binding site" evidence="6">
    <location>
        <position position="173"/>
    </location>
    <ligand>
        <name>S-adenosyl-L-methionine</name>
        <dbReference type="ChEBI" id="CHEBI:59789"/>
    </ligand>
</feature>
<evidence type="ECO:0000313" key="9">
    <source>
        <dbReference type="Proteomes" id="UP000635606"/>
    </source>
</evidence>
<dbReference type="GO" id="GO:0070043">
    <property type="term" value="F:rRNA (guanine-N7-)-methyltransferase activity"/>
    <property type="evidence" value="ECO:0007669"/>
    <property type="project" value="UniProtKB-UniRule"/>
</dbReference>
<dbReference type="EMBL" id="BOPH01000017">
    <property type="protein sequence ID" value="GIJ66205.1"/>
    <property type="molecule type" value="Genomic_DNA"/>
</dbReference>
<gene>
    <name evidence="6" type="primary">rsmG</name>
    <name evidence="8" type="ORF">Voc01_011220</name>
</gene>
<keyword evidence="4 6" id="KW-0808">Transferase</keyword>
<dbReference type="Gene3D" id="3.40.50.150">
    <property type="entry name" value="Vaccinia Virus protein VP39"/>
    <property type="match status" value="1"/>
</dbReference>
<feature type="binding site" evidence="6">
    <location>
        <position position="111"/>
    </location>
    <ligand>
        <name>S-adenosyl-L-methionine</name>
        <dbReference type="ChEBI" id="CHEBI:59789"/>
    </ligand>
</feature>
<keyword evidence="3 6" id="KW-0489">Methyltransferase</keyword>
<accession>A0A8J4E8I6</accession>
<comment type="function">
    <text evidence="6">Specifically methylates the N7 position of a guanine in 16S rRNA.</text>
</comment>
<dbReference type="NCBIfam" id="TIGR00138">
    <property type="entry name" value="rsmG_gidB"/>
    <property type="match status" value="1"/>
</dbReference>
<protein>
    <recommendedName>
        <fullName evidence="6">Ribosomal RNA small subunit methyltransferase G</fullName>
        <ecNumber evidence="6">2.1.1.-</ecNumber>
    </recommendedName>
    <alternativeName>
        <fullName evidence="6">16S rRNA 7-methylguanosine methyltransferase</fullName>
        <shortName evidence="6">16S rRNA m7G methyltransferase</shortName>
    </alternativeName>
</protein>
<evidence type="ECO:0000313" key="8">
    <source>
        <dbReference type="EMBL" id="GIJ66205.1"/>
    </source>
</evidence>
<dbReference type="GO" id="GO:0005829">
    <property type="term" value="C:cytosol"/>
    <property type="evidence" value="ECO:0007669"/>
    <property type="project" value="TreeGrafter"/>
</dbReference>
<comment type="caution">
    <text evidence="8">The sequence shown here is derived from an EMBL/GenBank/DDBJ whole genome shotgun (WGS) entry which is preliminary data.</text>
</comment>
<feature type="region of interest" description="Disordered" evidence="7">
    <location>
        <begin position="244"/>
        <end position="382"/>
    </location>
</feature>
<comment type="similarity">
    <text evidence="6">Belongs to the methyltransferase superfamily. RNA methyltransferase RsmG family.</text>
</comment>
<dbReference type="SUPFAM" id="SSF53335">
    <property type="entry name" value="S-adenosyl-L-methionine-dependent methyltransferases"/>
    <property type="match status" value="1"/>
</dbReference>
<reference evidence="8" key="1">
    <citation type="submission" date="2021-01" db="EMBL/GenBank/DDBJ databases">
        <title>Whole genome shotgun sequence of Virgisporangium ochraceum NBRC 16418.</title>
        <authorList>
            <person name="Komaki H."/>
            <person name="Tamura T."/>
        </authorList>
    </citation>
    <scope>NUCLEOTIDE SEQUENCE</scope>
    <source>
        <strain evidence="8">NBRC 16418</strain>
    </source>
</reference>
<organism evidence="8 9">
    <name type="scientific">Virgisporangium ochraceum</name>
    <dbReference type="NCBI Taxonomy" id="65505"/>
    <lineage>
        <taxon>Bacteria</taxon>
        <taxon>Bacillati</taxon>
        <taxon>Actinomycetota</taxon>
        <taxon>Actinomycetes</taxon>
        <taxon>Micromonosporales</taxon>
        <taxon>Micromonosporaceae</taxon>
        <taxon>Virgisporangium</taxon>
    </lineage>
</organism>
<feature type="region of interest" description="Disordered" evidence="7">
    <location>
        <begin position="1"/>
        <end position="29"/>
    </location>
</feature>
<evidence type="ECO:0000256" key="7">
    <source>
        <dbReference type="SAM" id="MobiDB-lite"/>
    </source>
</evidence>
<comment type="subcellular location">
    <subcellularLocation>
        <location evidence="6">Cytoplasm</location>
    </subcellularLocation>
</comment>
<dbReference type="PANTHER" id="PTHR31760">
    <property type="entry name" value="S-ADENOSYL-L-METHIONINE-DEPENDENT METHYLTRANSFERASES SUPERFAMILY PROTEIN"/>
    <property type="match status" value="1"/>
</dbReference>
<dbReference type="InterPro" id="IPR029063">
    <property type="entry name" value="SAM-dependent_MTases_sf"/>
</dbReference>
<evidence type="ECO:0000256" key="5">
    <source>
        <dbReference type="ARBA" id="ARBA00022691"/>
    </source>
</evidence>
<feature type="compositionally biased region" description="Gly residues" evidence="7">
    <location>
        <begin position="273"/>
        <end position="284"/>
    </location>
</feature>
<keyword evidence="5 6" id="KW-0949">S-adenosyl-L-methionine</keyword>
<dbReference type="AlphaFoldDB" id="A0A8J4E8I6"/>
<dbReference type="EC" id="2.1.1.-" evidence="6"/>
<evidence type="ECO:0000256" key="4">
    <source>
        <dbReference type="ARBA" id="ARBA00022679"/>
    </source>
</evidence>
<dbReference type="InterPro" id="IPR003682">
    <property type="entry name" value="rRNA_ssu_MeTfrase_G"/>
</dbReference>
<feature type="compositionally biased region" description="Low complexity" evidence="7">
    <location>
        <begin position="262"/>
        <end position="272"/>
    </location>
</feature>
<keyword evidence="2 6" id="KW-0698">rRNA processing</keyword>
<evidence type="ECO:0000256" key="2">
    <source>
        <dbReference type="ARBA" id="ARBA00022552"/>
    </source>
</evidence>
<dbReference type="HAMAP" id="MF_00074">
    <property type="entry name" value="16SrRNA_methyltr_G"/>
    <property type="match status" value="1"/>
</dbReference>
<dbReference type="PANTHER" id="PTHR31760:SF0">
    <property type="entry name" value="S-ADENOSYL-L-METHIONINE-DEPENDENT METHYLTRANSFERASES SUPERFAMILY PROTEIN"/>
    <property type="match status" value="1"/>
</dbReference>
<dbReference type="Proteomes" id="UP000635606">
    <property type="component" value="Unassembled WGS sequence"/>
</dbReference>
<evidence type="ECO:0000256" key="3">
    <source>
        <dbReference type="ARBA" id="ARBA00022603"/>
    </source>
</evidence>
<feature type="binding site" evidence="6">
    <location>
        <position position="106"/>
    </location>
    <ligand>
        <name>S-adenosyl-L-methionine</name>
        <dbReference type="ChEBI" id="CHEBI:59789"/>
    </ligand>
</feature>
<keyword evidence="9" id="KW-1185">Reference proteome</keyword>
<evidence type="ECO:0000256" key="1">
    <source>
        <dbReference type="ARBA" id="ARBA00022490"/>
    </source>
</evidence>
<name>A0A8J4E8I6_9ACTN</name>
<sequence length="382" mass="38723">MAEPDRASTRAASTPDAVPDGVPAAPGAVPQSFPDGIPDLLLGAAVELFGERLPLAERFASLLATAGVERGLIGPREAPRIWDRHLLNCAVLGELVPSGVYVVDVGSGAGLPGIVLAVARPDLRISLVESLARRTAFLTEVVEELGLSSVEVVRARAEECVNVLEPADVVTARAVAPLDRLASWCLPLARPGGVLLAIKGSSAADEIEEHRAAVRRLGGGSPSLVQCGMRLLPEPTTVVEIRNTGTAGGSVRSRGGSGTDAGAGSRSESRAGSRGGSSHGGSSRGGSRAEPRAEARGGTPADARGDTRAGARGDSRAQARDDAHAARGEARVEKKPAGGRAGGRARSAGAGRSGGRGAQEARDARGTHGGARSGDGGDHPRK</sequence>